<dbReference type="InterPro" id="IPR012340">
    <property type="entry name" value="NA-bd_OB-fold"/>
</dbReference>
<dbReference type="GO" id="GO:0005829">
    <property type="term" value="C:cytosol"/>
    <property type="evidence" value="ECO:0007669"/>
    <property type="project" value="UniProtKB-ARBA"/>
</dbReference>
<evidence type="ECO:0000256" key="7">
    <source>
        <dbReference type="ARBA" id="ARBA00022884"/>
    </source>
</evidence>
<reference evidence="12 13" key="2">
    <citation type="submission" date="2019-09" db="EMBL/GenBank/DDBJ databases">
        <authorList>
            <person name="Mazur A."/>
        </authorList>
    </citation>
    <scope>NUCLEOTIDE SEQUENCE [LARGE SCALE GENOMIC DNA]</scope>
    <source>
        <strain evidence="12 13">3729k</strain>
    </source>
</reference>
<dbReference type="EC" id="3.1.13.1" evidence="8"/>
<dbReference type="NCBIfam" id="TIGR00358">
    <property type="entry name" value="3_prime_RNase"/>
    <property type="match status" value="1"/>
</dbReference>
<dbReference type="EMBL" id="VUOD01000002">
    <property type="protein sequence ID" value="KAA2285866.1"/>
    <property type="molecule type" value="Genomic_DNA"/>
</dbReference>
<keyword evidence="9" id="KW-0175">Coiled coil</keyword>
<feature type="compositionally biased region" description="Low complexity" evidence="10">
    <location>
        <begin position="10"/>
        <end position="20"/>
    </location>
</feature>
<keyword evidence="5 8" id="KW-0378">Hydrolase</keyword>
<comment type="subcellular location">
    <subcellularLocation>
        <location evidence="2 8">Cytoplasm</location>
    </subcellularLocation>
</comment>
<evidence type="ECO:0000256" key="3">
    <source>
        <dbReference type="ARBA" id="ARBA00022490"/>
    </source>
</evidence>
<dbReference type="InterPro" id="IPR022966">
    <property type="entry name" value="RNase_II/R_CS"/>
</dbReference>
<organism evidence="12 13">
    <name type="scientific">Arenimonas fontis</name>
    <dbReference type="NCBI Taxonomy" id="2608255"/>
    <lineage>
        <taxon>Bacteria</taxon>
        <taxon>Pseudomonadati</taxon>
        <taxon>Pseudomonadota</taxon>
        <taxon>Gammaproteobacteria</taxon>
        <taxon>Lysobacterales</taxon>
        <taxon>Lysobacteraceae</taxon>
        <taxon>Arenimonas</taxon>
    </lineage>
</organism>
<comment type="similarity">
    <text evidence="8">Belongs to the RNR ribonuclease family. RNase R subfamily.</text>
</comment>
<evidence type="ECO:0000256" key="2">
    <source>
        <dbReference type="ARBA" id="ARBA00004496"/>
    </source>
</evidence>
<comment type="caution">
    <text evidence="12">The sequence shown here is derived from an EMBL/GenBank/DDBJ whole genome shotgun (WGS) entry which is preliminary data.</text>
</comment>
<dbReference type="SMART" id="SM00955">
    <property type="entry name" value="RNB"/>
    <property type="match status" value="1"/>
</dbReference>
<evidence type="ECO:0000256" key="10">
    <source>
        <dbReference type="SAM" id="MobiDB-lite"/>
    </source>
</evidence>
<evidence type="ECO:0000256" key="8">
    <source>
        <dbReference type="HAMAP-Rule" id="MF_01895"/>
    </source>
</evidence>
<dbReference type="Pfam" id="PF00575">
    <property type="entry name" value="S1"/>
    <property type="match status" value="1"/>
</dbReference>
<dbReference type="NCBIfam" id="TIGR02063">
    <property type="entry name" value="RNase_R"/>
    <property type="match status" value="1"/>
</dbReference>
<accession>A0A5B2ZCK3</accession>
<dbReference type="Gene3D" id="2.40.50.140">
    <property type="entry name" value="Nucleic acid-binding proteins"/>
    <property type="match status" value="2"/>
</dbReference>
<gene>
    <name evidence="8 12" type="primary">rnr</name>
    <name evidence="12" type="ORF">F0415_03715</name>
</gene>
<dbReference type="InterPro" id="IPR004476">
    <property type="entry name" value="RNase_II/RNase_R"/>
</dbReference>
<dbReference type="PANTHER" id="PTHR23355">
    <property type="entry name" value="RIBONUCLEASE"/>
    <property type="match status" value="1"/>
</dbReference>
<dbReference type="Pfam" id="PF08206">
    <property type="entry name" value="OB_RNB"/>
    <property type="match status" value="1"/>
</dbReference>
<dbReference type="PANTHER" id="PTHR23355:SF9">
    <property type="entry name" value="DIS3-LIKE EXONUCLEASE 2"/>
    <property type="match status" value="1"/>
</dbReference>
<evidence type="ECO:0000256" key="4">
    <source>
        <dbReference type="ARBA" id="ARBA00022722"/>
    </source>
</evidence>
<dbReference type="RefSeq" id="WP_149859964.1">
    <property type="nucleotide sequence ID" value="NZ_VUOD01000002.1"/>
</dbReference>
<dbReference type="PROSITE" id="PS50126">
    <property type="entry name" value="S1"/>
    <property type="match status" value="1"/>
</dbReference>
<feature type="coiled-coil region" evidence="9">
    <location>
        <begin position="699"/>
        <end position="726"/>
    </location>
</feature>
<evidence type="ECO:0000256" key="1">
    <source>
        <dbReference type="ARBA" id="ARBA00001849"/>
    </source>
</evidence>
<keyword evidence="6 8" id="KW-0269">Exonuclease</keyword>
<comment type="catalytic activity">
    <reaction evidence="1 8">
        <text>Exonucleolytic cleavage in the 3'- to 5'-direction to yield nucleoside 5'-phosphates.</text>
        <dbReference type="EC" id="3.1.13.1"/>
    </reaction>
</comment>
<evidence type="ECO:0000313" key="12">
    <source>
        <dbReference type="EMBL" id="KAA2285866.1"/>
    </source>
</evidence>
<evidence type="ECO:0000256" key="9">
    <source>
        <dbReference type="SAM" id="Coils"/>
    </source>
</evidence>
<dbReference type="InterPro" id="IPR050180">
    <property type="entry name" value="RNR_Ribonuclease"/>
</dbReference>
<evidence type="ECO:0000313" key="13">
    <source>
        <dbReference type="Proteomes" id="UP000322165"/>
    </source>
</evidence>
<dbReference type="AlphaFoldDB" id="A0A5B2ZCK3"/>
<dbReference type="GO" id="GO:0006402">
    <property type="term" value="P:mRNA catabolic process"/>
    <property type="evidence" value="ECO:0007669"/>
    <property type="project" value="TreeGrafter"/>
</dbReference>
<dbReference type="Proteomes" id="UP000322165">
    <property type="component" value="Unassembled WGS sequence"/>
</dbReference>
<evidence type="ECO:0000256" key="6">
    <source>
        <dbReference type="ARBA" id="ARBA00022839"/>
    </source>
</evidence>
<feature type="region of interest" description="Disordered" evidence="10">
    <location>
        <begin position="1"/>
        <end position="103"/>
    </location>
</feature>
<dbReference type="InterPro" id="IPR040476">
    <property type="entry name" value="CSD2"/>
</dbReference>
<dbReference type="InterPro" id="IPR013223">
    <property type="entry name" value="RNase_B_OB_dom"/>
</dbReference>
<dbReference type="Pfam" id="PF00773">
    <property type="entry name" value="RNB"/>
    <property type="match status" value="1"/>
</dbReference>
<keyword evidence="13" id="KW-1185">Reference proteome</keyword>
<dbReference type="CDD" id="cd04471">
    <property type="entry name" value="S1_RNase_R"/>
    <property type="match status" value="1"/>
</dbReference>
<sequence length="828" mass="91902">MPESARERPAGSAGSENAAAGRRKGSRGDGAAGTRSTAKRATGTVSARGARGGAEASARKAKTRTAGTMPDPDHKRRPGRKTDEPIGNRRRRDPMAVREAQRYENPIASREAIMELLADADGPLTAEEIARKLDLEAPDRFEALGRRLAAMLRDGQLLRNRRGGFAVARKLDLIAGTVIANPDGFGFLKCEDGGDDLFLPPAELRKALHGDRVLASVTGLDRKGRREGAIVEVLEHRLTRLTGRYEERGGIGMVVPDDRRVLTEVLIPPEQRNGARDGQLVVCEVTQPPEYARPPAGRARPPLGRILLVLGDRLTPSLVVKAAIHGHDLPHEFPREVLDEAARVPVEVPESDLEGRTDLRKLPLVTIDGEDAKDFDDAVWCEPNAKGFRLIVAIADVSHYVRPGTPLDDEALLRGTSVYFPGFVVPMLPEVLSNGICSLNPKVDRLCFACDMQVDFDGNVVKSRFYEAVMRSHARLTYTQVWRAVGEADTEAGQEAIARIGSLMPQVKHLHQLYQVLARARQKRGAIEFESGEVRFVLDNRGEVVQAGMLERNDAHKLIEECMIAANVEAARFVTAKGLPALFRVHARPPENKYAELLEFLAEFGLSLPAWSRVQPRDFTRLIHKVRSRPDAALLESVLLRAQSLAVYDPRNQGHFGLALEAYAHFTSPIRRYPDLLLHRVIKHALKRPAGVRYDEAEMAALALRCSELERRADEVEREVDERYRSAWMEQHVGSEFDGVVSGVTSFGLFVELAESKVNGLVHVTQLPHDYYHFDPLRRQLSGERRGLRFRLGDPVRVLVLKASVEDRRIDFRLVLPEGTGSRKGKYG</sequence>
<feature type="compositionally biased region" description="Basic and acidic residues" evidence="10">
    <location>
        <begin position="80"/>
        <end position="102"/>
    </location>
</feature>
<dbReference type="PROSITE" id="PS01175">
    <property type="entry name" value="RIBONUCLEASE_II"/>
    <property type="match status" value="1"/>
</dbReference>
<dbReference type="GO" id="GO:0008859">
    <property type="term" value="F:exoribonuclease II activity"/>
    <property type="evidence" value="ECO:0007669"/>
    <property type="project" value="UniProtKB-UniRule"/>
</dbReference>
<dbReference type="InterPro" id="IPR011805">
    <property type="entry name" value="RNase_R"/>
</dbReference>
<dbReference type="InterPro" id="IPR001900">
    <property type="entry name" value="RNase_II/R"/>
</dbReference>
<feature type="compositionally biased region" description="Low complexity" evidence="10">
    <location>
        <begin position="46"/>
        <end position="56"/>
    </location>
</feature>
<dbReference type="SMART" id="SM00357">
    <property type="entry name" value="CSP"/>
    <property type="match status" value="1"/>
</dbReference>
<evidence type="ECO:0000259" key="11">
    <source>
        <dbReference type="PROSITE" id="PS50126"/>
    </source>
</evidence>
<dbReference type="GO" id="GO:0003723">
    <property type="term" value="F:RNA binding"/>
    <property type="evidence" value="ECO:0007669"/>
    <property type="project" value="UniProtKB-UniRule"/>
</dbReference>
<dbReference type="InterPro" id="IPR003029">
    <property type="entry name" value="S1_domain"/>
</dbReference>
<evidence type="ECO:0000256" key="5">
    <source>
        <dbReference type="ARBA" id="ARBA00022801"/>
    </source>
</evidence>
<feature type="domain" description="S1 motif" evidence="11">
    <location>
        <begin position="734"/>
        <end position="815"/>
    </location>
</feature>
<reference evidence="12 13" key="1">
    <citation type="submission" date="2019-09" db="EMBL/GenBank/DDBJ databases">
        <title>Arenimonas chukotkensis sp. nov., a bacterium isolated from Chukotka hot spring, Arctic region, Russia.</title>
        <authorList>
            <person name="Zayulina K.S."/>
            <person name="Prokofeva M.I."/>
            <person name="Elcheninov A.G."/>
            <person name="Novikov A."/>
            <person name="Kochetkova T.V."/>
            <person name="Kublanov I.V."/>
        </authorList>
    </citation>
    <scope>NUCLEOTIDE SEQUENCE [LARGE SCALE GENOMIC DNA]</scope>
    <source>
        <strain evidence="12 13">3729k</strain>
    </source>
</reference>
<dbReference type="HAMAP" id="MF_01895">
    <property type="entry name" value="RNase_R"/>
    <property type="match status" value="1"/>
</dbReference>
<dbReference type="SUPFAM" id="SSF50249">
    <property type="entry name" value="Nucleic acid-binding proteins"/>
    <property type="match status" value="4"/>
</dbReference>
<dbReference type="InterPro" id="IPR011129">
    <property type="entry name" value="CSD"/>
</dbReference>
<keyword evidence="7 8" id="KW-0694">RNA-binding</keyword>
<keyword evidence="3 8" id="KW-0963">Cytoplasm</keyword>
<dbReference type="Pfam" id="PF17876">
    <property type="entry name" value="CSD2"/>
    <property type="match status" value="1"/>
</dbReference>
<dbReference type="SMART" id="SM00316">
    <property type="entry name" value="S1"/>
    <property type="match status" value="1"/>
</dbReference>
<comment type="function">
    <text evidence="8">3'-5' exoribonuclease that releases 5'-nucleoside monophosphates and is involved in maturation of structured RNAs.</text>
</comment>
<keyword evidence="4 8" id="KW-0540">Nuclease</keyword>
<protein>
    <recommendedName>
        <fullName evidence="8">Ribonuclease R</fullName>
        <shortName evidence="8">RNase R</shortName>
        <ecNumber evidence="8">3.1.13.1</ecNumber>
    </recommendedName>
</protein>
<name>A0A5B2ZCK3_9GAMM</name>
<dbReference type="FunFam" id="2.40.50.140:FF:000213">
    <property type="entry name" value="Ribonuclease R"/>
    <property type="match status" value="1"/>
</dbReference>
<proteinExistence type="inferred from homology"/>